<dbReference type="CDD" id="cd03702">
    <property type="entry name" value="IF2_mtIF2_II"/>
    <property type="match status" value="1"/>
</dbReference>
<dbReference type="InterPro" id="IPR044145">
    <property type="entry name" value="IF2_II"/>
</dbReference>
<keyword evidence="4" id="KW-0547">Nucleotide-binding</keyword>
<dbReference type="SUPFAM" id="SSF50447">
    <property type="entry name" value="Translation proteins"/>
    <property type="match status" value="2"/>
</dbReference>
<comment type="similarity">
    <text evidence="2">Belongs to the TRAFAC class translation factor GTPase superfamily. Classic translation factor GTPase family. IF-2 subfamily.</text>
</comment>
<keyword evidence="6" id="KW-0809">Transit peptide</keyword>
<dbReference type="InterPro" id="IPR053905">
    <property type="entry name" value="EF-G-like_DII"/>
</dbReference>
<dbReference type="Gene3D" id="3.40.50.300">
    <property type="entry name" value="P-loop containing nucleotide triphosphate hydrolases"/>
    <property type="match status" value="1"/>
</dbReference>
<dbReference type="InterPro" id="IPR036925">
    <property type="entry name" value="TIF_IF2_dom3_sf"/>
</dbReference>
<dbReference type="FunFam" id="2.40.30.10:FF:000008">
    <property type="entry name" value="Translation initiation factor IF-2"/>
    <property type="match status" value="1"/>
</dbReference>
<feature type="compositionally biased region" description="Basic and acidic residues" evidence="11">
    <location>
        <begin position="99"/>
        <end position="138"/>
    </location>
</feature>
<dbReference type="HAMAP" id="MF_00100_B">
    <property type="entry name" value="IF_2_B"/>
    <property type="match status" value="1"/>
</dbReference>
<evidence type="ECO:0000256" key="6">
    <source>
        <dbReference type="ARBA" id="ARBA00022946"/>
    </source>
</evidence>
<dbReference type="InterPro" id="IPR027417">
    <property type="entry name" value="P-loop_NTPase"/>
</dbReference>
<name>A0A448YK82_BRENA</name>
<dbReference type="FunCoup" id="A0A448YK82">
    <property type="interactions" value="489"/>
</dbReference>
<dbReference type="InterPro" id="IPR009000">
    <property type="entry name" value="Transl_B-barrel_sf"/>
</dbReference>
<evidence type="ECO:0000256" key="9">
    <source>
        <dbReference type="ARBA" id="ARBA00025162"/>
    </source>
</evidence>
<evidence type="ECO:0000256" key="3">
    <source>
        <dbReference type="ARBA" id="ARBA00022540"/>
    </source>
</evidence>
<dbReference type="GO" id="GO:0003743">
    <property type="term" value="F:translation initiation factor activity"/>
    <property type="evidence" value="ECO:0007669"/>
    <property type="project" value="UniProtKB-KW"/>
</dbReference>
<dbReference type="PANTHER" id="PTHR43381">
    <property type="entry name" value="TRANSLATION INITIATION FACTOR IF-2-RELATED"/>
    <property type="match status" value="1"/>
</dbReference>
<sequence length="810" mass="89720">MFSRVLYGNRRVALWQLRKNVTMIMGRSSALCCPYSDLAAKRSRFGKKVTEDRQDVRNSNGQDGHAVEAAAKANLNPSLHDKSKNEARTSNKVRNGISEGKDHGDKTQKKQDTDKQHAKRPESDKHHHAKKEPSREVSQEAGAKSQAGSGHKDRHRREEKPKVDEQSKTTSVKNKVSKRKKDTNGLPKVKLDIPSFLSVTNLATILRVRVPDLLGQLEELGFENMSNDYILDGETASLIAQEYGFEVNQDDSLGADLFPSPDAKDSSTLKPRSPVVTIMGHVDHGKTTILDYLRKSSIAQGEQGGITQHIGAFVVNTRSSKKSITFLDTPGHAAFLKMRERGANMTDIVILVVAAEDSVMPQTIEAIKHTKNAGVPMIVAINKCDKEEANPDKVVADLSRHGVDVEDYGGEVPVVRVSAKTGLGMKDLEETIVTVAELLELKSEVKDVPAEGWILESEIKKGLGNCATFLVKKGKLKRGMFLVAGTTWCKVRVMNDENGKTLNLAGPSTPVEISGWKEVPEAGDFAIEAKDESFAKKVVSNRERRKQQMEEAEQVDEMNSRRLQQLKDAHREEKIQEYQRDGFTMEEIKDLDPDLFESKEETKKIVNFIIKADVSGSSEAVRQSIEGLGNEEVSSEVLYDEVGAPTESDIERARSSHSQILVFNLKVPKDIASSASAAGVEIKEFDIIYHLIEDVVKTLTDNLPPKFETKVTSKAAIKKLFDINLKGKESMTIAGSRITEGIFKKSAEVRLMRAGKEVYRGKIKQLKVEKDDVAEVRNGAECGICLDGNPDMHEGDVIETLLQVPIKRHL</sequence>
<dbReference type="Pfam" id="PF04760">
    <property type="entry name" value="IF2_N"/>
    <property type="match status" value="1"/>
</dbReference>
<keyword evidence="8" id="KW-0342">GTP-binding</keyword>
<dbReference type="SUPFAM" id="SSF52540">
    <property type="entry name" value="P-loop containing nucleoside triphosphate hydrolases"/>
    <property type="match status" value="1"/>
</dbReference>
<dbReference type="InterPro" id="IPR000795">
    <property type="entry name" value="T_Tr_GTP-bd_dom"/>
</dbReference>
<dbReference type="InterPro" id="IPR000178">
    <property type="entry name" value="TF_IF2_bacterial-like"/>
</dbReference>
<dbReference type="GO" id="GO:0005739">
    <property type="term" value="C:mitochondrion"/>
    <property type="evidence" value="ECO:0007669"/>
    <property type="project" value="UniProtKB-SubCell"/>
</dbReference>
<dbReference type="CDD" id="cd03692">
    <property type="entry name" value="mtIF2_IVc"/>
    <property type="match status" value="1"/>
</dbReference>
<evidence type="ECO:0000256" key="8">
    <source>
        <dbReference type="ARBA" id="ARBA00023134"/>
    </source>
</evidence>
<dbReference type="Proteomes" id="UP000290900">
    <property type="component" value="Unassembled WGS sequence"/>
</dbReference>
<protein>
    <recommendedName>
        <fullName evidence="10">Translation initiation factor IF-2, mitochondrial</fullName>
    </recommendedName>
</protein>
<organism evidence="13 14">
    <name type="scientific">Brettanomyces naardenensis</name>
    <name type="common">Yeast</name>
    <dbReference type="NCBI Taxonomy" id="13370"/>
    <lineage>
        <taxon>Eukaryota</taxon>
        <taxon>Fungi</taxon>
        <taxon>Dikarya</taxon>
        <taxon>Ascomycota</taxon>
        <taxon>Saccharomycotina</taxon>
        <taxon>Pichiomycetes</taxon>
        <taxon>Pichiales</taxon>
        <taxon>Pichiaceae</taxon>
        <taxon>Brettanomyces</taxon>
    </lineage>
</organism>
<dbReference type="Pfam" id="PF11987">
    <property type="entry name" value="IF-2"/>
    <property type="match status" value="1"/>
</dbReference>
<evidence type="ECO:0000256" key="2">
    <source>
        <dbReference type="ARBA" id="ARBA00007733"/>
    </source>
</evidence>
<dbReference type="CDD" id="cd01887">
    <property type="entry name" value="IF2_eIF5B"/>
    <property type="match status" value="1"/>
</dbReference>
<feature type="region of interest" description="Disordered" evidence="11">
    <location>
        <begin position="44"/>
        <end position="187"/>
    </location>
</feature>
<dbReference type="EMBL" id="CAACVR010000012">
    <property type="protein sequence ID" value="VEU21345.1"/>
    <property type="molecule type" value="Genomic_DNA"/>
</dbReference>
<dbReference type="OrthoDB" id="361630at2759"/>
<keyword evidence="5" id="KW-0648">Protein biosynthesis</keyword>
<evidence type="ECO:0000313" key="14">
    <source>
        <dbReference type="Proteomes" id="UP000290900"/>
    </source>
</evidence>
<feature type="domain" description="Tr-type G" evidence="12">
    <location>
        <begin position="271"/>
        <end position="442"/>
    </location>
</feature>
<evidence type="ECO:0000256" key="10">
    <source>
        <dbReference type="ARBA" id="ARBA00044200"/>
    </source>
</evidence>
<keyword evidence="7" id="KW-0496">Mitochondrion</keyword>
<dbReference type="InterPro" id="IPR006847">
    <property type="entry name" value="IF2_N"/>
</dbReference>
<reference evidence="13 14" key="1">
    <citation type="submission" date="2018-12" db="EMBL/GenBank/DDBJ databases">
        <authorList>
            <person name="Tiukova I."/>
            <person name="Dainat J."/>
        </authorList>
    </citation>
    <scope>NUCLEOTIDE SEQUENCE [LARGE SCALE GENOMIC DNA]</scope>
</reference>
<evidence type="ECO:0000313" key="13">
    <source>
        <dbReference type="EMBL" id="VEU21345.1"/>
    </source>
</evidence>
<dbReference type="GO" id="GO:0005525">
    <property type="term" value="F:GTP binding"/>
    <property type="evidence" value="ECO:0007669"/>
    <property type="project" value="UniProtKB-KW"/>
</dbReference>
<evidence type="ECO:0000256" key="4">
    <source>
        <dbReference type="ARBA" id="ARBA00022741"/>
    </source>
</evidence>
<evidence type="ECO:0000256" key="5">
    <source>
        <dbReference type="ARBA" id="ARBA00022917"/>
    </source>
</evidence>
<comment type="subcellular location">
    <subcellularLocation>
        <location evidence="1">Mitochondrion</location>
    </subcellularLocation>
</comment>
<evidence type="ECO:0000256" key="7">
    <source>
        <dbReference type="ARBA" id="ARBA00023128"/>
    </source>
</evidence>
<gene>
    <name evidence="13" type="ORF">BRENAR_LOCUS2080</name>
</gene>
<dbReference type="InParanoid" id="A0A448YK82"/>
<dbReference type="AlphaFoldDB" id="A0A448YK82"/>
<dbReference type="FunFam" id="3.40.50.300:FF:000019">
    <property type="entry name" value="Translation initiation factor IF-2"/>
    <property type="match status" value="1"/>
</dbReference>
<dbReference type="InterPro" id="IPR005225">
    <property type="entry name" value="Small_GTP-bd"/>
</dbReference>
<dbReference type="Pfam" id="PF22042">
    <property type="entry name" value="EF-G_D2"/>
    <property type="match status" value="1"/>
</dbReference>
<dbReference type="InterPro" id="IPR015760">
    <property type="entry name" value="TIF_IF2"/>
</dbReference>
<evidence type="ECO:0000256" key="1">
    <source>
        <dbReference type="ARBA" id="ARBA00004173"/>
    </source>
</evidence>
<dbReference type="FunFam" id="2.40.30.10:FF:000007">
    <property type="entry name" value="Translation initiation factor IF-2"/>
    <property type="match status" value="1"/>
</dbReference>
<dbReference type="PANTHER" id="PTHR43381:SF20">
    <property type="entry name" value="TRANSLATION INITIATION FACTOR IF-2, MITOCHONDRIAL"/>
    <property type="match status" value="1"/>
</dbReference>
<dbReference type="PROSITE" id="PS51722">
    <property type="entry name" value="G_TR_2"/>
    <property type="match status" value="1"/>
</dbReference>
<comment type="function">
    <text evidence="9">One of the essential components for the initiation of protein synthesis. Protects formylmethionyl-tRNA from spontaneous hydrolysis and promotes its binding to the 30S ribosomal subunits. Also involved in the hydrolysis of GTP during the formation of the 70S ribosomal complex.</text>
</comment>
<feature type="compositionally biased region" description="Basic and acidic residues" evidence="11">
    <location>
        <begin position="79"/>
        <end position="89"/>
    </location>
</feature>
<dbReference type="InterPro" id="IPR023115">
    <property type="entry name" value="TIF_IF2_dom3"/>
</dbReference>
<dbReference type="Pfam" id="PF00009">
    <property type="entry name" value="GTP_EFTU"/>
    <property type="match status" value="1"/>
</dbReference>
<dbReference type="GO" id="GO:0003924">
    <property type="term" value="F:GTPase activity"/>
    <property type="evidence" value="ECO:0007669"/>
    <property type="project" value="InterPro"/>
</dbReference>
<dbReference type="NCBIfam" id="TIGR00231">
    <property type="entry name" value="small_GTP"/>
    <property type="match status" value="1"/>
</dbReference>
<feature type="compositionally biased region" description="Basic and acidic residues" evidence="11">
    <location>
        <begin position="156"/>
        <end position="167"/>
    </location>
</feature>
<keyword evidence="3" id="KW-0396">Initiation factor</keyword>
<proteinExistence type="inferred from homology"/>
<evidence type="ECO:0000256" key="11">
    <source>
        <dbReference type="SAM" id="MobiDB-lite"/>
    </source>
</evidence>
<dbReference type="SUPFAM" id="SSF52156">
    <property type="entry name" value="Initiation factor IF2/eIF5b, domain 3"/>
    <property type="match status" value="1"/>
</dbReference>
<accession>A0A448YK82</accession>
<keyword evidence="14" id="KW-1185">Reference proteome</keyword>
<dbReference type="Gene3D" id="2.40.30.10">
    <property type="entry name" value="Translation factors"/>
    <property type="match status" value="2"/>
</dbReference>
<dbReference type="Gene3D" id="3.40.50.10050">
    <property type="entry name" value="Translation initiation factor IF- 2, domain 3"/>
    <property type="match status" value="1"/>
</dbReference>
<dbReference type="STRING" id="13370.A0A448YK82"/>
<dbReference type="FunFam" id="3.40.50.10050:FF:000001">
    <property type="entry name" value="Translation initiation factor IF-2"/>
    <property type="match status" value="1"/>
</dbReference>
<evidence type="ECO:0000259" key="12">
    <source>
        <dbReference type="PROSITE" id="PS51722"/>
    </source>
</evidence>